<feature type="non-terminal residue" evidence="1">
    <location>
        <position position="81"/>
    </location>
</feature>
<protein>
    <submittedName>
        <fullName evidence="1">Uncharacterized protein</fullName>
    </submittedName>
</protein>
<sequence length="81" mass="9576">MLLFKICKPILNLLTNKKVISSIVIKQETVLNCYKRESTTFDSTQGILKRITFIKLGFFQSEKFFDEKYAKSLKFKEIYLI</sequence>
<name>A0A382C0N3_9ZZZZ</name>
<proteinExistence type="predicted"/>
<evidence type="ECO:0000313" key="1">
    <source>
        <dbReference type="EMBL" id="SVB18997.1"/>
    </source>
</evidence>
<organism evidence="1">
    <name type="scientific">marine metagenome</name>
    <dbReference type="NCBI Taxonomy" id="408172"/>
    <lineage>
        <taxon>unclassified sequences</taxon>
        <taxon>metagenomes</taxon>
        <taxon>ecological metagenomes</taxon>
    </lineage>
</organism>
<feature type="non-terminal residue" evidence="1">
    <location>
        <position position="1"/>
    </location>
</feature>
<gene>
    <name evidence="1" type="ORF">METZ01_LOCUS171851</name>
</gene>
<reference evidence="1" key="1">
    <citation type="submission" date="2018-05" db="EMBL/GenBank/DDBJ databases">
        <authorList>
            <person name="Lanie J.A."/>
            <person name="Ng W.-L."/>
            <person name="Kazmierczak K.M."/>
            <person name="Andrzejewski T.M."/>
            <person name="Davidsen T.M."/>
            <person name="Wayne K.J."/>
            <person name="Tettelin H."/>
            <person name="Glass J.I."/>
            <person name="Rusch D."/>
            <person name="Podicherti R."/>
            <person name="Tsui H.-C.T."/>
            <person name="Winkler M.E."/>
        </authorList>
    </citation>
    <scope>NUCLEOTIDE SEQUENCE</scope>
</reference>
<dbReference type="EMBL" id="UINC01032014">
    <property type="protein sequence ID" value="SVB18997.1"/>
    <property type="molecule type" value="Genomic_DNA"/>
</dbReference>
<dbReference type="AlphaFoldDB" id="A0A382C0N3"/>
<accession>A0A382C0N3</accession>